<accession>A0A6L5GNH7</accession>
<gene>
    <name evidence="1" type="ORF">FRC53_00075</name>
</gene>
<evidence type="ECO:0000313" key="2">
    <source>
        <dbReference type="Proteomes" id="UP000473648"/>
    </source>
</evidence>
<dbReference type="AlphaFoldDB" id="A0A6L5GNH7"/>
<organism evidence="1 2">
    <name type="scientific">Candidatus Pseudoramibacter fermentans</name>
    <dbReference type="NCBI Taxonomy" id="2594427"/>
    <lineage>
        <taxon>Bacteria</taxon>
        <taxon>Bacillati</taxon>
        <taxon>Bacillota</taxon>
        <taxon>Clostridia</taxon>
        <taxon>Eubacteriales</taxon>
        <taxon>Eubacteriaceae</taxon>
        <taxon>Pseudoramibacter</taxon>
    </lineage>
</organism>
<name>A0A6L5GNH7_9FIRM</name>
<comment type="caution">
    <text evidence="1">The sequence shown here is derived from an EMBL/GenBank/DDBJ whole genome shotgun (WGS) entry which is preliminary data.</text>
</comment>
<proteinExistence type="predicted"/>
<dbReference type="EMBL" id="VOGB01000002">
    <property type="protein sequence ID" value="MQM71841.1"/>
    <property type="molecule type" value="Genomic_DNA"/>
</dbReference>
<sequence>MNMAYHWFLGLDMVKVVPHFTTFGKNFERRFKGTDLFEQILLQCVQAKLVDPLRSYSLIEPTLKPMQTTISSQT</sequence>
<evidence type="ECO:0000313" key="1">
    <source>
        <dbReference type="EMBL" id="MQM71841.1"/>
    </source>
</evidence>
<keyword evidence="2" id="KW-1185">Reference proteome</keyword>
<reference evidence="1" key="1">
    <citation type="journal article" date="2020" name="Appl. Environ. Microbiol.">
        <title>Medium-Chain Fatty Acid Synthesis by 'Candidatus Weimeria bifida' gen. nov., sp. nov., and 'Candidatus Pseudoramibacter fermentans' sp. nov.</title>
        <authorList>
            <person name="Scarborough M.J."/>
            <person name="Myers K.S."/>
            <person name="Donohue T.J."/>
            <person name="Noguera D.R."/>
        </authorList>
    </citation>
    <scope>NUCLEOTIDE SEQUENCE</scope>
    <source>
        <strain evidence="1">EUB1.1</strain>
    </source>
</reference>
<protein>
    <submittedName>
        <fullName evidence="1">Transposase</fullName>
    </submittedName>
</protein>
<dbReference type="Proteomes" id="UP000473648">
    <property type="component" value="Unassembled WGS sequence"/>
</dbReference>